<evidence type="ECO:0000313" key="1">
    <source>
        <dbReference type="EMBL" id="CAE6740340.1"/>
    </source>
</evidence>
<gene>
    <name evidence="1" type="ORF">NSPZN2_130059</name>
</gene>
<dbReference type="Proteomes" id="UP000675880">
    <property type="component" value="Unassembled WGS sequence"/>
</dbReference>
<name>A0ABM8R9B5_9BACT</name>
<keyword evidence="2" id="KW-1185">Reference proteome</keyword>
<reference evidence="1 2" key="1">
    <citation type="submission" date="2021-02" db="EMBL/GenBank/DDBJ databases">
        <authorList>
            <person name="Han P."/>
        </authorList>
    </citation>
    <scope>NUCLEOTIDE SEQUENCE [LARGE SCALE GENOMIC DNA]</scope>
    <source>
        <strain evidence="1">Candidatus Nitrospira sp. ZN2</strain>
    </source>
</reference>
<organism evidence="1 2">
    <name type="scientific">Nitrospira defluvii</name>
    <dbReference type="NCBI Taxonomy" id="330214"/>
    <lineage>
        <taxon>Bacteria</taxon>
        <taxon>Pseudomonadati</taxon>
        <taxon>Nitrospirota</taxon>
        <taxon>Nitrospiria</taxon>
        <taxon>Nitrospirales</taxon>
        <taxon>Nitrospiraceae</taxon>
        <taxon>Nitrospira</taxon>
    </lineage>
</organism>
<dbReference type="EMBL" id="CAJNBJ010000005">
    <property type="protein sequence ID" value="CAE6740340.1"/>
    <property type="molecule type" value="Genomic_DNA"/>
</dbReference>
<accession>A0ABM8R9B5</accession>
<evidence type="ECO:0008006" key="3">
    <source>
        <dbReference type="Google" id="ProtNLM"/>
    </source>
</evidence>
<sequence length="59" mass="6166">MTLGLTLPIPFWAEEVAETIGLLAVVTGAVGYCPVKHLFTRWGHEPGASSRGGGTAERG</sequence>
<proteinExistence type="predicted"/>
<protein>
    <recommendedName>
        <fullName evidence="3">DUF2892 domain-containing protein</fullName>
    </recommendedName>
</protein>
<comment type="caution">
    <text evidence="1">The sequence shown here is derived from an EMBL/GenBank/DDBJ whole genome shotgun (WGS) entry which is preliminary data.</text>
</comment>
<evidence type="ECO:0000313" key="2">
    <source>
        <dbReference type="Proteomes" id="UP000675880"/>
    </source>
</evidence>